<evidence type="ECO:0000313" key="10">
    <source>
        <dbReference type="Proteomes" id="UP000243904"/>
    </source>
</evidence>
<feature type="transmembrane region" description="Helical" evidence="7">
    <location>
        <begin position="57"/>
        <end position="83"/>
    </location>
</feature>
<dbReference type="GO" id="GO:0005886">
    <property type="term" value="C:plasma membrane"/>
    <property type="evidence" value="ECO:0007669"/>
    <property type="project" value="UniProtKB-SubCell"/>
</dbReference>
<feature type="domain" description="ABC transmembrane type-1" evidence="8">
    <location>
        <begin position="57"/>
        <end position="237"/>
    </location>
</feature>
<keyword evidence="5 7" id="KW-1133">Transmembrane helix</keyword>
<name>A0A1H2BDS6_9BRAD</name>
<dbReference type="RefSeq" id="WP_100386607.1">
    <property type="nucleotide sequence ID" value="NZ_LT629750.1"/>
</dbReference>
<dbReference type="InterPro" id="IPR035906">
    <property type="entry name" value="MetI-like_sf"/>
</dbReference>
<dbReference type="InterPro" id="IPR000515">
    <property type="entry name" value="MetI-like"/>
</dbReference>
<feature type="transmembrane region" description="Helical" evidence="7">
    <location>
        <begin position="214"/>
        <end position="240"/>
    </location>
</feature>
<evidence type="ECO:0000256" key="3">
    <source>
        <dbReference type="ARBA" id="ARBA00022475"/>
    </source>
</evidence>
<accession>A0A1H2BDS6</accession>
<dbReference type="SUPFAM" id="SSF161098">
    <property type="entry name" value="MetI-like"/>
    <property type="match status" value="1"/>
</dbReference>
<feature type="transmembrane region" description="Helical" evidence="7">
    <location>
        <begin position="123"/>
        <end position="144"/>
    </location>
</feature>
<dbReference type="Pfam" id="PF00528">
    <property type="entry name" value="BPD_transp_1"/>
    <property type="match status" value="1"/>
</dbReference>
<evidence type="ECO:0000256" key="2">
    <source>
        <dbReference type="ARBA" id="ARBA00022448"/>
    </source>
</evidence>
<evidence type="ECO:0000313" key="9">
    <source>
        <dbReference type="EMBL" id="SDT56413.1"/>
    </source>
</evidence>
<dbReference type="CDD" id="cd06261">
    <property type="entry name" value="TM_PBP2"/>
    <property type="match status" value="1"/>
</dbReference>
<gene>
    <name evidence="9" type="ORF">SAMN05444158_7070</name>
</gene>
<feature type="transmembrane region" description="Helical" evidence="7">
    <location>
        <begin position="95"/>
        <end position="117"/>
    </location>
</feature>
<evidence type="ECO:0000256" key="1">
    <source>
        <dbReference type="ARBA" id="ARBA00004651"/>
    </source>
</evidence>
<sequence length="260" mass="27702">MNGRPGQWLGPGLTVLMFVVLWEVLCRALKVPSFILPTPSESVTALFSQWNTIWPNAYHTLLTTCAGFAISVVFGLTLGMLFGVSDSVYRCVNPLLIAFNSIPKVAIVPVLVLWFGIGTVPAILTAFLLSFFPIVVNVAAGIATTEPELVDVLRSIGATRFDILIKVGLPRSLPYFFASLKVAITLAFVGAIMSETVASNEGVGYLMLAASSSFQIPLVFASLLLVAVLGVAMYALAALVEQRCTGWASRMGTGAHSTIT</sequence>
<keyword evidence="10" id="KW-1185">Reference proteome</keyword>
<dbReference type="Proteomes" id="UP000243904">
    <property type="component" value="Chromosome I"/>
</dbReference>
<dbReference type="PANTHER" id="PTHR30151">
    <property type="entry name" value="ALKANE SULFONATE ABC TRANSPORTER-RELATED, MEMBRANE SUBUNIT"/>
    <property type="match status" value="1"/>
</dbReference>
<organism evidence="9 10">
    <name type="scientific">Bradyrhizobium canariense</name>
    <dbReference type="NCBI Taxonomy" id="255045"/>
    <lineage>
        <taxon>Bacteria</taxon>
        <taxon>Pseudomonadati</taxon>
        <taxon>Pseudomonadota</taxon>
        <taxon>Alphaproteobacteria</taxon>
        <taxon>Hyphomicrobiales</taxon>
        <taxon>Nitrobacteraceae</taxon>
        <taxon>Bradyrhizobium</taxon>
    </lineage>
</organism>
<evidence type="ECO:0000256" key="7">
    <source>
        <dbReference type="RuleBase" id="RU363032"/>
    </source>
</evidence>
<evidence type="ECO:0000256" key="4">
    <source>
        <dbReference type="ARBA" id="ARBA00022692"/>
    </source>
</evidence>
<protein>
    <submittedName>
        <fullName evidence="9">NitT/TauT family transport system permease protein</fullName>
    </submittedName>
</protein>
<evidence type="ECO:0000256" key="5">
    <source>
        <dbReference type="ARBA" id="ARBA00022989"/>
    </source>
</evidence>
<proteinExistence type="inferred from homology"/>
<dbReference type="AlphaFoldDB" id="A0A1H2BDS6"/>
<keyword evidence="4 7" id="KW-0812">Transmembrane</keyword>
<feature type="transmembrane region" description="Helical" evidence="7">
    <location>
        <begin position="12"/>
        <end position="37"/>
    </location>
</feature>
<keyword evidence="3" id="KW-1003">Cell membrane</keyword>
<comment type="subcellular location">
    <subcellularLocation>
        <location evidence="1 7">Cell membrane</location>
        <topology evidence="1 7">Multi-pass membrane protein</topology>
    </subcellularLocation>
</comment>
<keyword evidence="2 7" id="KW-0813">Transport</keyword>
<evidence type="ECO:0000256" key="6">
    <source>
        <dbReference type="ARBA" id="ARBA00023136"/>
    </source>
</evidence>
<evidence type="ECO:0000259" key="8">
    <source>
        <dbReference type="PROSITE" id="PS50928"/>
    </source>
</evidence>
<dbReference type="GO" id="GO:0055085">
    <property type="term" value="P:transmembrane transport"/>
    <property type="evidence" value="ECO:0007669"/>
    <property type="project" value="InterPro"/>
</dbReference>
<feature type="transmembrane region" description="Helical" evidence="7">
    <location>
        <begin position="173"/>
        <end position="194"/>
    </location>
</feature>
<comment type="similarity">
    <text evidence="7">Belongs to the binding-protein-dependent transport system permease family.</text>
</comment>
<dbReference type="PROSITE" id="PS50928">
    <property type="entry name" value="ABC_TM1"/>
    <property type="match status" value="1"/>
</dbReference>
<keyword evidence="6 7" id="KW-0472">Membrane</keyword>
<dbReference type="Gene3D" id="1.10.3720.10">
    <property type="entry name" value="MetI-like"/>
    <property type="match status" value="1"/>
</dbReference>
<dbReference type="PANTHER" id="PTHR30151:SF20">
    <property type="entry name" value="ABC TRANSPORTER PERMEASE PROTEIN HI_0355-RELATED"/>
    <property type="match status" value="1"/>
</dbReference>
<dbReference type="EMBL" id="LT629750">
    <property type="protein sequence ID" value="SDT56413.1"/>
    <property type="molecule type" value="Genomic_DNA"/>
</dbReference>
<reference evidence="10" key="1">
    <citation type="submission" date="2016-10" db="EMBL/GenBank/DDBJ databases">
        <authorList>
            <person name="Varghese N."/>
            <person name="Submissions S."/>
        </authorList>
    </citation>
    <scope>NUCLEOTIDE SEQUENCE [LARGE SCALE GENOMIC DNA]</scope>
    <source>
        <strain evidence="10">GAS369</strain>
    </source>
</reference>